<feature type="transmembrane region" description="Helical" evidence="1">
    <location>
        <begin position="111"/>
        <end position="132"/>
    </location>
</feature>
<keyword evidence="1" id="KW-0812">Transmembrane</keyword>
<name>A0A553P1S1_TIGCA</name>
<evidence type="ECO:0000313" key="3">
    <source>
        <dbReference type="EMBL" id="TRY71637.1"/>
    </source>
</evidence>
<comment type="caution">
    <text evidence="3">The sequence shown here is derived from an EMBL/GenBank/DDBJ whole genome shotgun (WGS) entry which is preliminary data.</text>
</comment>
<keyword evidence="2" id="KW-0732">Signal</keyword>
<evidence type="ECO:0000313" key="4">
    <source>
        <dbReference type="Proteomes" id="UP000318571"/>
    </source>
</evidence>
<feature type="signal peptide" evidence="2">
    <location>
        <begin position="1"/>
        <end position="18"/>
    </location>
</feature>
<dbReference type="AlphaFoldDB" id="A0A553P1S1"/>
<gene>
    <name evidence="3" type="ORF">TCAL_05295</name>
</gene>
<evidence type="ECO:0000256" key="2">
    <source>
        <dbReference type="SAM" id="SignalP"/>
    </source>
</evidence>
<organism evidence="3 4">
    <name type="scientific">Tigriopus californicus</name>
    <name type="common">Marine copepod</name>
    <dbReference type="NCBI Taxonomy" id="6832"/>
    <lineage>
        <taxon>Eukaryota</taxon>
        <taxon>Metazoa</taxon>
        <taxon>Ecdysozoa</taxon>
        <taxon>Arthropoda</taxon>
        <taxon>Crustacea</taxon>
        <taxon>Multicrustacea</taxon>
        <taxon>Hexanauplia</taxon>
        <taxon>Copepoda</taxon>
        <taxon>Harpacticoida</taxon>
        <taxon>Harpacticidae</taxon>
        <taxon>Tigriopus</taxon>
    </lineage>
</organism>
<dbReference type="Proteomes" id="UP000318571">
    <property type="component" value="Chromosome 7"/>
</dbReference>
<keyword evidence="1" id="KW-1133">Transmembrane helix</keyword>
<reference evidence="3 4" key="1">
    <citation type="journal article" date="2018" name="Nat. Ecol. Evol.">
        <title>Genomic signatures of mitonuclear coevolution across populations of Tigriopus californicus.</title>
        <authorList>
            <person name="Barreto F.S."/>
            <person name="Watson E.T."/>
            <person name="Lima T.G."/>
            <person name="Willett C.S."/>
            <person name="Edmands S."/>
            <person name="Li W."/>
            <person name="Burton R.S."/>
        </authorList>
    </citation>
    <scope>NUCLEOTIDE SEQUENCE [LARGE SCALE GENOMIC DNA]</scope>
    <source>
        <strain evidence="3 4">San Diego</strain>
    </source>
</reference>
<keyword evidence="1" id="KW-0472">Membrane</keyword>
<evidence type="ECO:0000256" key="1">
    <source>
        <dbReference type="SAM" id="Phobius"/>
    </source>
</evidence>
<dbReference type="EMBL" id="VCGU01000008">
    <property type="protein sequence ID" value="TRY71637.1"/>
    <property type="molecule type" value="Genomic_DNA"/>
</dbReference>
<accession>A0A553P1S1</accession>
<keyword evidence="4" id="KW-1185">Reference proteome</keyword>
<proteinExistence type="predicted"/>
<sequence length="179" mass="20269">MLSPKLFVVVSLMTSVQAWYPCAPCDHDFQCFGNIGIGFCANDDPKLRQNNPVRPLKYTDYETTFVRSKYRPVKSHFHSTEEMVFCIAESSLAMNSNDPQKNRRCQIYPQFVIGVVGFCLVVTLLTLVCCVLRIFRRILCCLCCPLGWMWRQSIPTAMAGDGSDCGTATRRGDLVMFRA</sequence>
<protein>
    <submittedName>
        <fullName evidence="3">Uncharacterized protein</fullName>
    </submittedName>
</protein>
<feature type="chain" id="PRO_5022182197" evidence="2">
    <location>
        <begin position="19"/>
        <end position="179"/>
    </location>
</feature>